<organism evidence="2 3">
    <name type="scientific">Thermocoleostomius sinensis A174</name>
    <dbReference type="NCBI Taxonomy" id="2016057"/>
    <lineage>
        <taxon>Bacteria</taxon>
        <taxon>Bacillati</taxon>
        <taxon>Cyanobacteriota</taxon>
        <taxon>Cyanophyceae</taxon>
        <taxon>Oculatellales</taxon>
        <taxon>Oculatellaceae</taxon>
        <taxon>Thermocoleostomius</taxon>
    </lineage>
</organism>
<reference evidence="2" key="1">
    <citation type="submission" date="2022-12" db="EMBL/GenBank/DDBJ databases">
        <title>Polyphasic identification of a Novel Hot-Spring Cyanobacterium Ocullathermofonsia sinensis gen nov. sp. nov. and Genomic Insights on its Adaptations to the Thermal Habitat.</title>
        <authorList>
            <person name="Daroch M."/>
            <person name="Tang J."/>
            <person name="Jiang Y."/>
        </authorList>
    </citation>
    <scope>NUCLEOTIDE SEQUENCE</scope>
    <source>
        <strain evidence="2">PKUAC-SCTA174</strain>
    </source>
</reference>
<evidence type="ECO:0000313" key="3">
    <source>
        <dbReference type="Proteomes" id="UP001163152"/>
    </source>
</evidence>
<name>A0A9E8ZAJ7_9CYAN</name>
<sequence>MLVASLALHGLVLLVPIPSEPESVAEEEPPEEETIDLASLNALIENPSALPTPTPTPTPEAIVPTPSPVPVPTPAAVIPSPVPVPVPVPVPIPEPTPEITPEPTPEVSPEPTPADLSVTPTPSDVAPGPTQPLPEAFQGLTPEQLQQLRDFLAQREALDASAAGAIGQTARAAQQAEINCALFAEHAPLFFDDCGEATGEPQRKPGIFTIEIILPQRRNQILEYYQETFPNYTFEPIETTYANGEVYAMKLDDNPVLYLNIVSVGLRGSTKIAVFWLNDPTT</sequence>
<feature type="compositionally biased region" description="Pro residues" evidence="1">
    <location>
        <begin position="94"/>
        <end position="112"/>
    </location>
</feature>
<dbReference type="PRINTS" id="PR01217">
    <property type="entry name" value="PRICHEXTENSN"/>
</dbReference>
<dbReference type="KEGG" id="tsin:OXH18_20985"/>
<feature type="region of interest" description="Disordered" evidence="1">
    <location>
        <begin position="46"/>
        <end position="67"/>
    </location>
</feature>
<accession>A0A9E8ZAJ7</accession>
<keyword evidence="3" id="KW-1185">Reference proteome</keyword>
<evidence type="ECO:0000313" key="2">
    <source>
        <dbReference type="EMBL" id="WAL59620.1"/>
    </source>
</evidence>
<proteinExistence type="predicted"/>
<dbReference type="AlphaFoldDB" id="A0A9E8ZAJ7"/>
<dbReference type="EMBL" id="CP113797">
    <property type="protein sequence ID" value="WAL59620.1"/>
    <property type="molecule type" value="Genomic_DNA"/>
</dbReference>
<dbReference type="Proteomes" id="UP001163152">
    <property type="component" value="Chromosome"/>
</dbReference>
<dbReference type="RefSeq" id="WP_268609414.1">
    <property type="nucleotide sequence ID" value="NZ_CP113797.1"/>
</dbReference>
<evidence type="ECO:0000256" key="1">
    <source>
        <dbReference type="SAM" id="MobiDB-lite"/>
    </source>
</evidence>
<gene>
    <name evidence="2" type="ORF">OXH18_20985</name>
</gene>
<protein>
    <submittedName>
        <fullName evidence="2">Uncharacterized protein</fullName>
    </submittedName>
</protein>
<feature type="region of interest" description="Disordered" evidence="1">
    <location>
        <begin position="94"/>
        <end position="128"/>
    </location>
</feature>